<dbReference type="InterPro" id="IPR036291">
    <property type="entry name" value="NAD(P)-bd_dom_sf"/>
</dbReference>
<name>A0ABV2AN42_9EUKA</name>
<dbReference type="Gene3D" id="3.40.50.720">
    <property type="entry name" value="NAD(P)-binding Rossmann-like Domain"/>
    <property type="match status" value="1"/>
</dbReference>
<dbReference type="CDD" id="cd05325">
    <property type="entry name" value="carb_red_sniffer_like_SDR_c"/>
    <property type="match status" value="1"/>
</dbReference>
<gene>
    <name evidence="1" type="ORF">MHBO_002675</name>
</gene>
<dbReference type="SUPFAM" id="SSF51735">
    <property type="entry name" value="NAD(P)-binding Rossmann-fold domains"/>
    <property type="match status" value="1"/>
</dbReference>
<organism evidence="1 2">
    <name type="scientific">Bonamia ostreae</name>
    <dbReference type="NCBI Taxonomy" id="126728"/>
    <lineage>
        <taxon>Eukaryota</taxon>
        <taxon>Sar</taxon>
        <taxon>Rhizaria</taxon>
        <taxon>Endomyxa</taxon>
        <taxon>Ascetosporea</taxon>
        <taxon>Haplosporida</taxon>
        <taxon>Bonamia</taxon>
    </lineage>
</organism>
<proteinExistence type="predicted"/>
<dbReference type="PANTHER" id="PTHR45458:SF1">
    <property type="entry name" value="SHORT CHAIN DEHYDROGENASE"/>
    <property type="match status" value="1"/>
</dbReference>
<evidence type="ECO:0000313" key="2">
    <source>
        <dbReference type="Proteomes" id="UP001439008"/>
    </source>
</evidence>
<dbReference type="InterPro" id="IPR002347">
    <property type="entry name" value="SDR_fam"/>
</dbReference>
<keyword evidence="2" id="KW-1185">Reference proteome</keyword>
<dbReference type="PANTHER" id="PTHR45458">
    <property type="entry name" value="SHORT-CHAIN DEHYDROGENASE/REDUCTASE SDR"/>
    <property type="match status" value="1"/>
</dbReference>
<accession>A0ABV2AN42</accession>
<dbReference type="Proteomes" id="UP001439008">
    <property type="component" value="Unassembled WGS sequence"/>
</dbReference>
<evidence type="ECO:0008006" key="3">
    <source>
        <dbReference type="Google" id="ProtNLM"/>
    </source>
</evidence>
<dbReference type="EMBL" id="JBDODL010001072">
    <property type="protein sequence ID" value="MES1921088.1"/>
    <property type="molecule type" value="Genomic_DNA"/>
</dbReference>
<dbReference type="InterPro" id="IPR052184">
    <property type="entry name" value="SDR_enzymes"/>
</dbReference>
<protein>
    <recommendedName>
        <fullName evidence="3">C-factor</fullName>
    </recommendedName>
</protein>
<sequence length="234" mass="25735">MTLTYFVAGASRGIGLEFVQQLLTSKNKVIAGCRKPESLRDLKSKYPENLHTLTLDVNSDSSIDAAYENLKSKATKDLKIDVFVQNAAVADFGDKVFDVKRETARHVLETNSISPLMVSRKFLDMFAQPSSKLVFITSRMGSISDNSSSSAVFYRMSKSALNMLTKCLSIDLKEKGVIVLALHPGWVQTEMGMMGGQAPLTAEQSVKGMINVISSVGPEKTGRFLNWKGAEIEW</sequence>
<evidence type="ECO:0000313" key="1">
    <source>
        <dbReference type="EMBL" id="MES1921088.1"/>
    </source>
</evidence>
<dbReference type="PRINTS" id="PR00081">
    <property type="entry name" value="GDHRDH"/>
</dbReference>
<comment type="caution">
    <text evidence="1">The sequence shown here is derived from an EMBL/GenBank/DDBJ whole genome shotgun (WGS) entry which is preliminary data.</text>
</comment>
<reference evidence="1 2" key="1">
    <citation type="journal article" date="2024" name="BMC Biol.">
        <title>Comparative genomics of Ascetosporea gives new insight into the evolutionary basis for animal parasitism in Rhizaria.</title>
        <authorList>
            <person name="Hiltunen Thoren M."/>
            <person name="Onut-Brannstrom I."/>
            <person name="Alfjorden A."/>
            <person name="Peckova H."/>
            <person name="Swords F."/>
            <person name="Hooper C."/>
            <person name="Holzer A.S."/>
            <person name="Bass D."/>
            <person name="Burki F."/>
        </authorList>
    </citation>
    <scope>NUCLEOTIDE SEQUENCE [LARGE SCALE GENOMIC DNA]</scope>
    <source>
        <strain evidence="1">20-A016</strain>
    </source>
</reference>
<dbReference type="Pfam" id="PF00106">
    <property type="entry name" value="adh_short"/>
    <property type="match status" value="1"/>
</dbReference>